<name>A0A384J7L2_BOTFB</name>
<dbReference type="OrthoDB" id="3558041at2759"/>
<organism evidence="2 3">
    <name type="scientific">Botryotinia fuckeliana (strain B05.10)</name>
    <name type="common">Noble rot fungus</name>
    <name type="synonym">Botrytis cinerea</name>
    <dbReference type="NCBI Taxonomy" id="332648"/>
    <lineage>
        <taxon>Eukaryota</taxon>
        <taxon>Fungi</taxon>
        <taxon>Dikarya</taxon>
        <taxon>Ascomycota</taxon>
        <taxon>Pezizomycotina</taxon>
        <taxon>Leotiomycetes</taxon>
        <taxon>Helotiales</taxon>
        <taxon>Sclerotiniaceae</taxon>
        <taxon>Botrytis</taxon>
    </lineage>
</organism>
<keyword evidence="3" id="KW-1185">Reference proteome</keyword>
<dbReference type="RefSeq" id="XP_001547543.2">
    <property type="nucleotide sequence ID" value="XM_001547493.2"/>
</dbReference>
<evidence type="ECO:0000313" key="3">
    <source>
        <dbReference type="Proteomes" id="UP000001798"/>
    </source>
</evidence>
<reference evidence="2 3" key="1">
    <citation type="journal article" date="2011" name="PLoS Genet.">
        <title>Genomic analysis of the necrotrophic fungal pathogens Sclerotinia sclerotiorum and Botrytis cinerea.</title>
        <authorList>
            <person name="Amselem J."/>
            <person name="Cuomo C.A."/>
            <person name="van Kan J.A."/>
            <person name="Viaud M."/>
            <person name="Benito E.P."/>
            <person name="Couloux A."/>
            <person name="Coutinho P.M."/>
            <person name="de Vries R.P."/>
            <person name="Dyer P.S."/>
            <person name="Fillinger S."/>
            <person name="Fournier E."/>
            <person name="Gout L."/>
            <person name="Hahn M."/>
            <person name="Kohn L."/>
            <person name="Lapalu N."/>
            <person name="Plummer K.M."/>
            <person name="Pradier J.M."/>
            <person name="Quevillon E."/>
            <person name="Sharon A."/>
            <person name="Simon A."/>
            <person name="ten Have A."/>
            <person name="Tudzynski B."/>
            <person name="Tudzynski P."/>
            <person name="Wincker P."/>
            <person name="Andrew M."/>
            <person name="Anthouard V."/>
            <person name="Beever R.E."/>
            <person name="Beffa R."/>
            <person name="Benoit I."/>
            <person name="Bouzid O."/>
            <person name="Brault B."/>
            <person name="Chen Z."/>
            <person name="Choquer M."/>
            <person name="Collemare J."/>
            <person name="Cotton P."/>
            <person name="Danchin E.G."/>
            <person name="Da Silva C."/>
            <person name="Gautier A."/>
            <person name="Giraud C."/>
            <person name="Giraud T."/>
            <person name="Gonzalez C."/>
            <person name="Grossetete S."/>
            <person name="Guldener U."/>
            <person name="Henrissat B."/>
            <person name="Howlett B.J."/>
            <person name="Kodira C."/>
            <person name="Kretschmer M."/>
            <person name="Lappartient A."/>
            <person name="Leroch M."/>
            <person name="Levis C."/>
            <person name="Mauceli E."/>
            <person name="Neuveglise C."/>
            <person name="Oeser B."/>
            <person name="Pearson M."/>
            <person name="Poulain J."/>
            <person name="Poussereau N."/>
            <person name="Quesneville H."/>
            <person name="Rascle C."/>
            <person name="Schumacher J."/>
            <person name="Segurens B."/>
            <person name="Sexton A."/>
            <person name="Silva E."/>
            <person name="Sirven C."/>
            <person name="Soanes D.M."/>
            <person name="Talbot N.J."/>
            <person name="Templeton M."/>
            <person name="Yandava C."/>
            <person name="Yarden O."/>
            <person name="Zeng Q."/>
            <person name="Rollins J.A."/>
            <person name="Lebrun M.H."/>
            <person name="Dickman M."/>
        </authorList>
    </citation>
    <scope>NUCLEOTIDE SEQUENCE [LARGE SCALE GENOMIC DNA]</scope>
    <source>
        <strain evidence="2 3">B05.10</strain>
    </source>
</reference>
<dbReference type="GeneID" id="5428027"/>
<feature type="region of interest" description="Disordered" evidence="1">
    <location>
        <begin position="205"/>
        <end position="354"/>
    </location>
</feature>
<feature type="compositionally biased region" description="Basic and acidic residues" evidence="1">
    <location>
        <begin position="280"/>
        <end position="295"/>
    </location>
</feature>
<feature type="compositionally biased region" description="Basic residues" evidence="1">
    <location>
        <begin position="205"/>
        <end position="222"/>
    </location>
</feature>
<accession>A0A384J7L2</accession>
<feature type="compositionally biased region" description="Basic and acidic residues" evidence="1">
    <location>
        <begin position="303"/>
        <end position="314"/>
    </location>
</feature>
<dbReference type="KEGG" id="bfu:BCIN_02g00009"/>
<dbReference type="VEuPathDB" id="FungiDB:Bcin02g00009"/>
<feature type="compositionally biased region" description="Acidic residues" evidence="1">
    <location>
        <begin position="344"/>
        <end position="354"/>
    </location>
</feature>
<gene>
    <name evidence="2" type="ORF">BCIN_02g00009</name>
</gene>
<evidence type="ECO:0000313" key="2">
    <source>
        <dbReference type="EMBL" id="ATZ46596.1"/>
    </source>
</evidence>
<sequence length="354" mass="38999">MTKVPTFAELAARRIWDPKPGTIHYRDAINYAKDGMYAKDLISDYLQGLLILAKETKHALVWECGLFQWPFVKGMKIRKGIPHIGQPFTGPDGKILQYEGRILHGERDPDALSHLELSPLTFQQIHNHPNYRTWLATHLFANRTSNAITYHNRLGLNNKIACEQFINDPTSPKAIGPDSQAQGDGNRVYNEFGLLKVELKLKVGKRRRRKGEKKMKRKRRKCRSESEAGSESEGGEGSEEGNERSGASGGGVARAEFGGKSLSNRMDFSGSDGEGGEESDGGRGGRQDDLGKESSENDSSSEGEGRIRKPRDTSWKGLRKTIGGKGPMQSSIALEAGQEKAEGEAEGESIESDN</sequence>
<evidence type="ECO:0000256" key="1">
    <source>
        <dbReference type="SAM" id="MobiDB-lite"/>
    </source>
</evidence>
<feature type="compositionally biased region" description="Acidic residues" evidence="1">
    <location>
        <begin position="228"/>
        <end position="240"/>
    </location>
</feature>
<dbReference type="EMBL" id="CP009806">
    <property type="protein sequence ID" value="ATZ46596.1"/>
    <property type="molecule type" value="Genomic_DNA"/>
</dbReference>
<reference evidence="2 3" key="3">
    <citation type="journal article" date="2017" name="Mol. Plant Pathol.">
        <title>A gapless genome sequence of the fungus Botrytis cinerea.</title>
        <authorList>
            <person name="Van Kan J.A."/>
            <person name="Stassen J.H."/>
            <person name="Mosbach A."/>
            <person name="Van Der Lee T.A."/>
            <person name="Faino L."/>
            <person name="Farmer A.D."/>
            <person name="Papasotiriou D.G."/>
            <person name="Zhou S."/>
            <person name="Seidl M.F."/>
            <person name="Cottam E."/>
            <person name="Edel D."/>
            <person name="Hahn M."/>
            <person name="Schwartz D.C."/>
            <person name="Dietrich R.A."/>
            <person name="Widdison S."/>
            <person name="Scalliet G."/>
        </authorList>
    </citation>
    <scope>NUCLEOTIDE SEQUENCE [LARGE SCALE GENOMIC DNA]</scope>
    <source>
        <strain evidence="2 3">B05.10</strain>
    </source>
</reference>
<protein>
    <submittedName>
        <fullName evidence="2">Uncharacterized protein</fullName>
    </submittedName>
</protein>
<proteinExistence type="predicted"/>
<dbReference type="Proteomes" id="UP000001798">
    <property type="component" value="Chromosome 2"/>
</dbReference>
<reference evidence="2 3" key="2">
    <citation type="journal article" date="2012" name="Eukaryot. Cell">
        <title>Genome update of Botrytis cinerea strains B05.10 and T4.</title>
        <authorList>
            <person name="Staats M."/>
            <person name="van Kan J.A."/>
        </authorList>
    </citation>
    <scope>NUCLEOTIDE SEQUENCE [LARGE SCALE GENOMIC DNA]</scope>
    <source>
        <strain evidence="2 3">B05.10</strain>
    </source>
</reference>
<dbReference type="AlphaFoldDB" id="A0A384J7L2"/>